<keyword evidence="1" id="KW-0831">Ubiquinone biosynthesis</keyword>
<comment type="pathway">
    <text evidence="1">Cofactor biosynthesis; ubiquinone biosynthesis.</text>
</comment>
<comment type="caution">
    <text evidence="3">The sequence shown here is derived from an EMBL/GenBank/DDBJ whole genome shotgun (WGS) entry which is preliminary data.</text>
</comment>
<dbReference type="EMBL" id="FPAZ01000011">
    <property type="protein sequence ID" value="SFT84094.1"/>
    <property type="molecule type" value="Genomic_DNA"/>
</dbReference>
<protein>
    <recommendedName>
        <fullName evidence="1">Ubiquinone biosynthesis accessory factor UbiT</fullName>
    </recommendedName>
</protein>
<accession>A0ABY1GMW2</accession>
<reference evidence="3 4" key="1">
    <citation type="submission" date="2016-10" db="EMBL/GenBank/DDBJ databases">
        <authorList>
            <person name="Varghese N."/>
            <person name="Submissions S."/>
        </authorList>
    </citation>
    <scope>NUCLEOTIDE SEQUENCE [LARGE SCALE GENOMIC DNA]</scope>
    <source>
        <strain evidence="3 4">CGMCC 1.8499</strain>
    </source>
</reference>
<dbReference type="InterPro" id="IPR003033">
    <property type="entry name" value="SCP2_sterol-bd_dom"/>
</dbReference>
<organism evidence="3 4">
    <name type="scientific">Pseudoalteromonas lipolytica</name>
    <dbReference type="NCBI Taxonomy" id="570156"/>
    <lineage>
        <taxon>Bacteria</taxon>
        <taxon>Pseudomonadati</taxon>
        <taxon>Pseudomonadota</taxon>
        <taxon>Gammaproteobacteria</taxon>
        <taxon>Alteromonadales</taxon>
        <taxon>Pseudoalteromonadaceae</taxon>
        <taxon>Pseudoalteromonas</taxon>
    </lineage>
</organism>
<dbReference type="InterPro" id="IPR016830">
    <property type="entry name" value="UbiT"/>
</dbReference>
<gene>
    <name evidence="1" type="primary">ubiT</name>
    <name evidence="3" type="ORF">SAMN04487854_111143</name>
</gene>
<dbReference type="SUPFAM" id="SSF55718">
    <property type="entry name" value="SCP-like"/>
    <property type="match status" value="1"/>
</dbReference>
<dbReference type="RefSeq" id="WP_074989364.1">
    <property type="nucleotide sequence ID" value="NZ_FPAZ01000011.1"/>
</dbReference>
<keyword evidence="4" id="KW-1185">Reference proteome</keyword>
<evidence type="ECO:0000313" key="4">
    <source>
        <dbReference type="Proteomes" id="UP000183805"/>
    </source>
</evidence>
<dbReference type="HAMAP" id="MF_02231">
    <property type="entry name" value="UbiT"/>
    <property type="match status" value="1"/>
</dbReference>
<evidence type="ECO:0000259" key="2">
    <source>
        <dbReference type="Pfam" id="PF02036"/>
    </source>
</evidence>
<dbReference type="InterPro" id="IPR036527">
    <property type="entry name" value="SCP2_sterol-bd_dom_sf"/>
</dbReference>
<dbReference type="Pfam" id="PF02036">
    <property type="entry name" value="SCP2"/>
    <property type="match status" value="1"/>
</dbReference>
<dbReference type="Proteomes" id="UP000183805">
    <property type="component" value="Unassembled WGS sequence"/>
</dbReference>
<evidence type="ECO:0000313" key="3">
    <source>
        <dbReference type="EMBL" id="SFT84094.1"/>
    </source>
</evidence>
<proteinExistence type="inferred from homology"/>
<comment type="function">
    <text evidence="1">Required for O(2)-independent ubiquinone (coenzyme Q) biosynthesis. Likely functions as an accessory factor.</text>
</comment>
<name>A0ABY1GMW2_9GAMM</name>
<dbReference type="Gene3D" id="3.30.1050.10">
    <property type="entry name" value="SCP2 sterol-binding domain"/>
    <property type="match status" value="1"/>
</dbReference>
<comment type="similarity">
    <text evidence="1">Belongs to the UbiT family.</text>
</comment>
<sequence>MISLTDIMKHKTPPFFTPKWLTAITHLTPTAGISWLIEQRINLIFKTQINDGELNFLIDKQLCIDVDNLPLSLLISLNATSKRLTIFSIKPWLLPKEHLKYDGKLTGSSDTFLSLMSGKYDPDTLFFSRKLAIQGDTELCLTVKNWLDTQDPQVSLPDWLFNQLTEYVESLQ</sequence>
<feature type="domain" description="SCP2" evidence="2">
    <location>
        <begin position="48"/>
        <end position="147"/>
    </location>
</feature>
<evidence type="ECO:0000256" key="1">
    <source>
        <dbReference type="HAMAP-Rule" id="MF_02231"/>
    </source>
</evidence>